<evidence type="ECO:0000313" key="2">
    <source>
        <dbReference type="EMBL" id="PYH89856.1"/>
    </source>
</evidence>
<dbReference type="VEuPathDB" id="FungiDB:BO71DRAFT_97535"/>
<dbReference type="STRING" id="1448320.A0A319CXD6"/>
<keyword evidence="3" id="KW-1185">Reference proteome</keyword>
<evidence type="ECO:0000313" key="3">
    <source>
        <dbReference type="Proteomes" id="UP000247810"/>
    </source>
</evidence>
<proteinExistence type="predicted"/>
<dbReference type="OrthoDB" id="294702at2759"/>
<dbReference type="PANTHER" id="PTHR43798:SF33">
    <property type="entry name" value="HYDROLASE, PUTATIVE (AFU_ORTHOLOGUE AFUA_2G14860)-RELATED"/>
    <property type="match status" value="1"/>
</dbReference>
<dbReference type="InterPro" id="IPR000073">
    <property type="entry name" value="AB_hydrolase_1"/>
</dbReference>
<protein>
    <submittedName>
        <fullName evidence="2">Putative alpha/beta hydrolase</fullName>
    </submittedName>
</protein>
<name>A0A319CXD6_9EURO</name>
<dbReference type="InterPro" id="IPR029058">
    <property type="entry name" value="AB_hydrolase_fold"/>
</dbReference>
<keyword evidence="2" id="KW-0378">Hydrolase</keyword>
<sequence length="311" mass="34276">MASPLRDGTLLSVGTHRLFVRLGGIPRPPGHPLVVFVAGAGDVAASYCAVARQVGAFAPLLLYDRTGLGRSEDSPTPTTSSATASAHELHTLLATAGLPPPYLLVGHSYGAIIAREYLHQFPDDPHGMVLADASTGRQPELFDDPELDIAAVLGDLNFARVTGLREHAQLSRDEWRTRAMEIARGGATWAAEQATLERVCRALQEKAQYTTQALGDRPLAVIRCHGSMEYRRVYEAGVAAGNGTVQQREAFARLLDRWDGMDRAMQEEQLRLSRRSRMVYLEDCGHQVHLVRPDVVAQEVRWVLERIKQRL</sequence>
<dbReference type="Proteomes" id="UP000247810">
    <property type="component" value="Unassembled WGS sequence"/>
</dbReference>
<reference evidence="2 3" key="1">
    <citation type="submission" date="2018-02" db="EMBL/GenBank/DDBJ databases">
        <title>The genomes of Aspergillus section Nigri reveals drivers in fungal speciation.</title>
        <authorList>
            <consortium name="DOE Joint Genome Institute"/>
            <person name="Vesth T.C."/>
            <person name="Nybo J."/>
            <person name="Theobald S."/>
            <person name="Brandl J."/>
            <person name="Frisvad J.C."/>
            <person name="Nielsen K.F."/>
            <person name="Lyhne E.K."/>
            <person name="Kogle M.E."/>
            <person name="Kuo A."/>
            <person name="Riley R."/>
            <person name="Clum A."/>
            <person name="Nolan M."/>
            <person name="Lipzen A."/>
            <person name="Salamov A."/>
            <person name="Henrissat B."/>
            <person name="Wiebenga A."/>
            <person name="De vries R.P."/>
            <person name="Grigoriev I.V."/>
            <person name="Mortensen U.H."/>
            <person name="Andersen M.R."/>
            <person name="Baker S.E."/>
        </authorList>
    </citation>
    <scope>NUCLEOTIDE SEQUENCE [LARGE SCALE GENOMIC DNA]</scope>
    <source>
        <strain evidence="2 3">CBS 707.79</strain>
    </source>
</reference>
<dbReference type="SUPFAM" id="SSF53474">
    <property type="entry name" value="alpha/beta-Hydrolases"/>
    <property type="match status" value="1"/>
</dbReference>
<dbReference type="EMBL" id="KZ826008">
    <property type="protein sequence ID" value="PYH89856.1"/>
    <property type="molecule type" value="Genomic_DNA"/>
</dbReference>
<dbReference type="GO" id="GO:0016787">
    <property type="term" value="F:hydrolase activity"/>
    <property type="evidence" value="ECO:0007669"/>
    <property type="project" value="UniProtKB-KW"/>
</dbReference>
<gene>
    <name evidence="2" type="ORF">BO71DRAFT_97535</name>
</gene>
<dbReference type="Gene3D" id="3.40.50.1820">
    <property type="entry name" value="alpha/beta hydrolase"/>
    <property type="match status" value="1"/>
</dbReference>
<dbReference type="PANTHER" id="PTHR43798">
    <property type="entry name" value="MONOACYLGLYCEROL LIPASE"/>
    <property type="match status" value="1"/>
</dbReference>
<dbReference type="Pfam" id="PF12697">
    <property type="entry name" value="Abhydrolase_6"/>
    <property type="match status" value="1"/>
</dbReference>
<organism evidence="2 3">
    <name type="scientific">Aspergillus ellipticus CBS 707.79</name>
    <dbReference type="NCBI Taxonomy" id="1448320"/>
    <lineage>
        <taxon>Eukaryota</taxon>
        <taxon>Fungi</taxon>
        <taxon>Dikarya</taxon>
        <taxon>Ascomycota</taxon>
        <taxon>Pezizomycotina</taxon>
        <taxon>Eurotiomycetes</taxon>
        <taxon>Eurotiomycetidae</taxon>
        <taxon>Eurotiales</taxon>
        <taxon>Aspergillaceae</taxon>
        <taxon>Aspergillus</taxon>
        <taxon>Aspergillus subgen. Circumdati</taxon>
    </lineage>
</organism>
<evidence type="ECO:0000259" key="1">
    <source>
        <dbReference type="Pfam" id="PF12697"/>
    </source>
</evidence>
<dbReference type="AlphaFoldDB" id="A0A319CXD6"/>
<dbReference type="InterPro" id="IPR050266">
    <property type="entry name" value="AB_hydrolase_sf"/>
</dbReference>
<feature type="domain" description="AB hydrolase-1" evidence="1">
    <location>
        <begin position="34"/>
        <end position="298"/>
    </location>
</feature>
<dbReference type="GO" id="GO:0016020">
    <property type="term" value="C:membrane"/>
    <property type="evidence" value="ECO:0007669"/>
    <property type="project" value="TreeGrafter"/>
</dbReference>
<accession>A0A319CXD6</accession>